<dbReference type="Proteomes" id="UP000528411">
    <property type="component" value="Unassembled WGS sequence"/>
</dbReference>
<evidence type="ECO:0000313" key="1">
    <source>
        <dbReference type="EMBL" id="NXS44429.1"/>
    </source>
</evidence>
<comment type="caution">
    <text evidence="1">The sequence shown here is derived from an EMBL/GenBank/DDBJ whole genome shotgun (WGS) entry which is preliminary data.</text>
</comment>
<feature type="non-terminal residue" evidence="1">
    <location>
        <position position="55"/>
    </location>
</feature>
<sequence length="55" mass="6159">QGCTLAAARTRRNRSRFWCSLPPTAAVAFVPLELRVLPPPPAPPLHHRTLYIDQV</sequence>
<keyword evidence="2" id="KW-1185">Reference proteome</keyword>
<proteinExistence type="predicted"/>
<organism evidence="1 2">
    <name type="scientific">Balaeniceps rex</name>
    <name type="common">Shoebill</name>
    <dbReference type="NCBI Taxonomy" id="33584"/>
    <lineage>
        <taxon>Eukaryota</taxon>
        <taxon>Metazoa</taxon>
        <taxon>Chordata</taxon>
        <taxon>Craniata</taxon>
        <taxon>Vertebrata</taxon>
        <taxon>Euteleostomi</taxon>
        <taxon>Archelosauria</taxon>
        <taxon>Archosauria</taxon>
        <taxon>Dinosauria</taxon>
        <taxon>Saurischia</taxon>
        <taxon>Theropoda</taxon>
        <taxon>Coelurosauria</taxon>
        <taxon>Aves</taxon>
        <taxon>Neognathae</taxon>
        <taxon>Neoaves</taxon>
        <taxon>Aequornithes</taxon>
        <taxon>Pelecaniformes</taxon>
        <taxon>Balaenicipitidae</taxon>
        <taxon>Balaeniceps</taxon>
    </lineage>
</organism>
<dbReference type="Gene3D" id="2.60.40.10">
    <property type="entry name" value="Immunoglobulins"/>
    <property type="match status" value="1"/>
</dbReference>
<gene>
    <name evidence="1" type="primary">Epor</name>
    <name evidence="1" type="ORF">BALREX_R13244</name>
</gene>
<feature type="non-terminal residue" evidence="1">
    <location>
        <position position="1"/>
    </location>
</feature>
<dbReference type="AlphaFoldDB" id="A0A7L2UFG0"/>
<evidence type="ECO:0000313" key="2">
    <source>
        <dbReference type="Proteomes" id="UP000528411"/>
    </source>
</evidence>
<dbReference type="InterPro" id="IPR013783">
    <property type="entry name" value="Ig-like_fold"/>
</dbReference>
<protein>
    <submittedName>
        <fullName evidence="1">EPOR protein</fullName>
    </submittedName>
</protein>
<dbReference type="EMBL" id="VYZW01030955">
    <property type="protein sequence ID" value="NXS44429.1"/>
    <property type="molecule type" value="Genomic_DNA"/>
</dbReference>
<accession>A0A7L2UFG0</accession>
<reference evidence="1 2" key="1">
    <citation type="submission" date="2019-09" db="EMBL/GenBank/DDBJ databases">
        <title>Bird 10,000 Genomes (B10K) Project - Family phase.</title>
        <authorList>
            <person name="Zhang G."/>
        </authorList>
    </citation>
    <scope>NUCLEOTIDE SEQUENCE [LARGE SCALE GENOMIC DNA]</scope>
    <source>
        <strain evidence="1">B10K-DU-012-56</strain>
    </source>
</reference>
<name>A0A7L2UFG0_BALRX</name>